<dbReference type="GO" id="GO:0016757">
    <property type="term" value="F:glycosyltransferase activity"/>
    <property type="evidence" value="ECO:0007669"/>
    <property type="project" value="UniProtKB-KW"/>
</dbReference>
<name>A0A5M8QE70_9MICO</name>
<protein>
    <submittedName>
        <fullName evidence="5">Glycosyltransferase family 2 protein</fullName>
    </submittedName>
</protein>
<comment type="similarity">
    <text evidence="2">Belongs to the glycosyltransferase 2 family.</text>
</comment>
<reference evidence="5 6" key="1">
    <citation type="submission" date="2019-08" db="EMBL/GenBank/DDBJ databases">
        <title>Agrococcus lahaulensis sp. nov., isolated from a cold desert of the Indian Himalayas.</title>
        <authorList>
            <person name="Qu J.H."/>
        </authorList>
    </citation>
    <scope>NUCLEOTIDE SEQUENCE [LARGE SCALE GENOMIC DNA]</scope>
    <source>
        <strain evidence="5 6">NS18</strain>
    </source>
</reference>
<dbReference type="PANTHER" id="PTHR43179:SF12">
    <property type="entry name" value="GALACTOFURANOSYLTRANSFERASE GLFT2"/>
    <property type="match status" value="1"/>
</dbReference>
<keyword evidence="6" id="KW-1185">Reference proteome</keyword>
<dbReference type="Pfam" id="PF13641">
    <property type="entry name" value="Glyco_tranf_2_3"/>
    <property type="match status" value="1"/>
</dbReference>
<dbReference type="OrthoDB" id="9771846at2"/>
<gene>
    <name evidence="5" type="ORF">FQ330_08755</name>
</gene>
<dbReference type="SUPFAM" id="SSF53448">
    <property type="entry name" value="Nucleotide-diphospho-sugar transferases"/>
    <property type="match status" value="1"/>
</dbReference>
<dbReference type="Gene3D" id="3.90.550.10">
    <property type="entry name" value="Spore Coat Polysaccharide Biosynthesis Protein SpsA, Chain A"/>
    <property type="match status" value="1"/>
</dbReference>
<dbReference type="Proteomes" id="UP000323221">
    <property type="component" value="Unassembled WGS sequence"/>
</dbReference>
<sequence length="308" mass="33681">MSAEPRRPLAIVVVSYASSELLSEHLVASARSVAPELVVVVDNLSSSDERERVLALAQRHGWQVVTPERNLGFGGGVNCGVARARALGARDLLVLNPDAQIESAAVAALRAAADADGLAVLAPVIRDPQGGTWSAGSDLYIADGATRGRARRAAHADAERWEWLSGACLWIPEEAWELVGGFDEDYFLYWEDVDLSRRLVERGGRLRVVEDAVAVHDEGGTHRERGQLGRGKSSVYTYYNIRNRMLFAVKHLDAQGVRRWRRGVLGAAWEVLGRSGRRQLLRSPAPVRAALRGVVDARRIVRESAGVR</sequence>
<dbReference type="AlphaFoldDB" id="A0A5M8QE70"/>
<keyword evidence="4 5" id="KW-0808">Transferase</keyword>
<comment type="caution">
    <text evidence="5">The sequence shown here is derived from an EMBL/GenBank/DDBJ whole genome shotgun (WGS) entry which is preliminary data.</text>
</comment>
<dbReference type="PANTHER" id="PTHR43179">
    <property type="entry name" value="RHAMNOSYLTRANSFERASE WBBL"/>
    <property type="match status" value="1"/>
</dbReference>
<keyword evidence="3" id="KW-0328">Glycosyltransferase</keyword>
<evidence type="ECO:0000256" key="1">
    <source>
        <dbReference type="ARBA" id="ARBA00004776"/>
    </source>
</evidence>
<evidence type="ECO:0000313" key="5">
    <source>
        <dbReference type="EMBL" id="KAA6433036.1"/>
    </source>
</evidence>
<evidence type="ECO:0000256" key="2">
    <source>
        <dbReference type="ARBA" id="ARBA00006739"/>
    </source>
</evidence>
<dbReference type="EMBL" id="VOIR01000014">
    <property type="protein sequence ID" value="KAA6433036.1"/>
    <property type="molecule type" value="Genomic_DNA"/>
</dbReference>
<evidence type="ECO:0000256" key="4">
    <source>
        <dbReference type="ARBA" id="ARBA00022679"/>
    </source>
</evidence>
<evidence type="ECO:0000313" key="6">
    <source>
        <dbReference type="Proteomes" id="UP000323221"/>
    </source>
</evidence>
<dbReference type="RefSeq" id="WP_146356817.1">
    <property type="nucleotide sequence ID" value="NZ_VOIR01000014.1"/>
</dbReference>
<accession>A0A5M8QE70</accession>
<dbReference type="InterPro" id="IPR029044">
    <property type="entry name" value="Nucleotide-diphossugar_trans"/>
</dbReference>
<evidence type="ECO:0000256" key="3">
    <source>
        <dbReference type="ARBA" id="ARBA00022676"/>
    </source>
</evidence>
<comment type="pathway">
    <text evidence="1">Cell wall biogenesis; cell wall polysaccharide biosynthesis.</text>
</comment>
<proteinExistence type="inferred from homology"/>
<organism evidence="5 6">
    <name type="scientific">Agrococcus sediminis</name>
    <dbReference type="NCBI Taxonomy" id="2599924"/>
    <lineage>
        <taxon>Bacteria</taxon>
        <taxon>Bacillati</taxon>
        <taxon>Actinomycetota</taxon>
        <taxon>Actinomycetes</taxon>
        <taxon>Micrococcales</taxon>
        <taxon>Microbacteriaceae</taxon>
        <taxon>Agrococcus</taxon>
    </lineage>
</organism>